<gene>
    <name evidence="1" type="ORF">CVT24_010582</name>
</gene>
<dbReference type="AlphaFoldDB" id="A0A409WDK3"/>
<name>A0A409WDK3_9AGAR</name>
<accession>A0A409WDK3</accession>
<comment type="caution">
    <text evidence="1">The sequence shown here is derived from an EMBL/GenBank/DDBJ whole genome shotgun (WGS) entry which is preliminary data.</text>
</comment>
<dbReference type="InterPro" id="IPR027417">
    <property type="entry name" value="P-loop_NTPase"/>
</dbReference>
<dbReference type="Proteomes" id="UP000284842">
    <property type="component" value="Unassembled WGS sequence"/>
</dbReference>
<dbReference type="InParanoid" id="A0A409WDK3"/>
<dbReference type="OrthoDB" id="8954335at2759"/>
<evidence type="ECO:0008006" key="3">
    <source>
        <dbReference type="Google" id="ProtNLM"/>
    </source>
</evidence>
<sequence length="518" mass="57135">MGFVPDIWRYYQHMLPQVPPNISEDDVVILLLGEAGSGRSSFIEKFTGQPLSSLLKDGSPSLSADTSKIRFIPCMCPEICDAGVVYFIDTPGFDSLHSKLTDTQMMRLIETWVQNIYKRQLSAVLYFHDITVPRVSKTAEDNINLVQGLISRQQPQRVGLVTTMWDLVEEFSMPNATTTEIAAQPTDTSWHNYHLGSTPHIGGMHMMPPPTITPIVPYRTFNTSSTSSVNLSVMSDSKTIIYQPRYTPKVVNIMPKYIESFHSPVDPNPPPMSLPVMPQPVLTQSMKLEWREARDREKDLDALLFPSTVVAKSKHLAPMRSGNTTGSAIRALAPLFVHINAERARARRASVRNLKGGAAVGNATSTGVSIGLGFGGLLSATKPSGGKGKPSLNALMREGPLMFEELERALMAQQVALNVVRERIMSGGPGCLDISSLVEMYEKRRRVTQNVVTRLKMKKFTVASVLVSMGEMKLGDWSSRLRPIVRGEELMNLDVGIPEGLRESMSFGLDFSVPGLTT</sequence>
<protein>
    <recommendedName>
        <fullName evidence="3">G domain-containing protein</fullName>
    </recommendedName>
</protein>
<dbReference type="Gene3D" id="3.40.50.300">
    <property type="entry name" value="P-loop containing nucleotide triphosphate hydrolases"/>
    <property type="match status" value="1"/>
</dbReference>
<proteinExistence type="predicted"/>
<dbReference type="CDD" id="cd00882">
    <property type="entry name" value="Ras_like_GTPase"/>
    <property type="match status" value="1"/>
</dbReference>
<evidence type="ECO:0000313" key="2">
    <source>
        <dbReference type="Proteomes" id="UP000284842"/>
    </source>
</evidence>
<reference evidence="1 2" key="1">
    <citation type="journal article" date="2018" name="Evol. Lett.">
        <title>Horizontal gene cluster transfer increased hallucinogenic mushroom diversity.</title>
        <authorList>
            <person name="Reynolds H.T."/>
            <person name="Vijayakumar V."/>
            <person name="Gluck-Thaler E."/>
            <person name="Korotkin H.B."/>
            <person name="Matheny P.B."/>
            <person name="Slot J.C."/>
        </authorList>
    </citation>
    <scope>NUCLEOTIDE SEQUENCE [LARGE SCALE GENOMIC DNA]</scope>
    <source>
        <strain evidence="1 2">2629</strain>
    </source>
</reference>
<evidence type="ECO:0000313" key="1">
    <source>
        <dbReference type="EMBL" id="PPQ76583.1"/>
    </source>
</evidence>
<dbReference type="EMBL" id="NHTK01005557">
    <property type="protein sequence ID" value="PPQ76583.1"/>
    <property type="molecule type" value="Genomic_DNA"/>
</dbReference>
<keyword evidence="2" id="KW-1185">Reference proteome</keyword>
<organism evidence="1 2">
    <name type="scientific">Panaeolus cyanescens</name>
    <dbReference type="NCBI Taxonomy" id="181874"/>
    <lineage>
        <taxon>Eukaryota</taxon>
        <taxon>Fungi</taxon>
        <taxon>Dikarya</taxon>
        <taxon>Basidiomycota</taxon>
        <taxon>Agaricomycotina</taxon>
        <taxon>Agaricomycetes</taxon>
        <taxon>Agaricomycetidae</taxon>
        <taxon>Agaricales</taxon>
        <taxon>Agaricineae</taxon>
        <taxon>Galeropsidaceae</taxon>
        <taxon>Panaeolus</taxon>
    </lineage>
</organism>
<dbReference type="SUPFAM" id="SSF52540">
    <property type="entry name" value="P-loop containing nucleoside triphosphate hydrolases"/>
    <property type="match status" value="1"/>
</dbReference>